<dbReference type="HOGENOM" id="CLU_3144713_0_0_1"/>
<evidence type="ECO:0000313" key="2">
    <source>
        <dbReference type="Proteomes" id="UP000017836"/>
    </source>
</evidence>
<keyword evidence="2" id="KW-1185">Reference proteome</keyword>
<proteinExistence type="predicted"/>
<name>W1NYR7_AMBTC</name>
<dbReference type="AlphaFoldDB" id="W1NYR7"/>
<dbReference type="Proteomes" id="UP000017836">
    <property type="component" value="Unassembled WGS sequence"/>
</dbReference>
<gene>
    <name evidence="1" type="ORF">AMTR_s00102p00059890</name>
</gene>
<organism evidence="1 2">
    <name type="scientific">Amborella trichopoda</name>
    <dbReference type="NCBI Taxonomy" id="13333"/>
    <lineage>
        <taxon>Eukaryota</taxon>
        <taxon>Viridiplantae</taxon>
        <taxon>Streptophyta</taxon>
        <taxon>Embryophyta</taxon>
        <taxon>Tracheophyta</taxon>
        <taxon>Spermatophyta</taxon>
        <taxon>Magnoliopsida</taxon>
        <taxon>Amborellales</taxon>
        <taxon>Amborellaceae</taxon>
        <taxon>Amborella</taxon>
    </lineage>
</organism>
<dbReference type="EMBL" id="KI394858">
    <property type="protein sequence ID" value="ERN00524.1"/>
    <property type="molecule type" value="Genomic_DNA"/>
</dbReference>
<protein>
    <submittedName>
        <fullName evidence="1">Uncharacterized protein</fullName>
    </submittedName>
</protein>
<sequence length="49" mass="5792">MILKASTWCHFTTSFTTIECFSPFRKTFVQVSWKTFVSLAWDAKVRKKT</sequence>
<dbReference type="Gramene" id="ERN00524">
    <property type="protein sequence ID" value="ERN00524"/>
    <property type="gene ID" value="AMTR_s00102p00059890"/>
</dbReference>
<reference evidence="2" key="1">
    <citation type="journal article" date="2013" name="Science">
        <title>The Amborella genome and the evolution of flowering plants.</title>
        <authorList>
            <consortium name="Amborella Genome Project"/>
        </authorList>
    </citation>
    <scope>NUCLEOTIDE SEQUENCE [LARGE SCALE GENOMIC DNA]</scope>
</reference>
<accession>W1NYR7</accession>
<evidence type="ECO:0000313" key="1">
    <source>
        <dbReference type="EMBL" id="ERN00524.1"/>
    </source>
</evidence>